<dbReference type="EMBL" id="ABEU02000021">
    <property type="protein sequence ID" value="PNR32057.1"/>
    <property type="molecule type" value="Genomic_DNA"/>
</dbReference>
<organism evidence="1">
    <name type="scientific">Physcomitrium patens</name>
    <name type="common">Spreading-leaved earth moss</name>
    <name type="synonym">Physcomitrella patens</name>
    <dbReference type="NCBI Taxonomy" id="3218"/>
    <lineage>
        <taxon>Eukaryota</taxon>
        <taxon>Viridiplantae</taxon>
        <taxon>Streptophyta</taxon>
        <taxon>Embryophyta</taxon>
        <taxon>Bryophyta</taxon>
        <taxon>Bryophytina</taxon>
        <taxon>Bryopsida</taxon>
        <taxon>Funariidae</taxon>
        <taxon>Funariales</taxon>
        <taxon>Funariaceae</taxon>
        <taxon>Physcomitrium</taxon>
    </lineage>
</organism>
<dbReference type="Proteomes" id="UP000006727">
    <property type="component" value="Chromosome 21"/>
</dbReference>
<gene>
    <name evidence="1" type="ORF">PHYPA_026182</name>
</gene>
<sequence length="36" mass="4025">MNCLGVALLRSELCILPSPHSSVARYKTVMIKCGFW</sequence>
<evidence type="ECO:0000313" key="2">
    <source>
        <dbReference type="EnsemblPlants" id="Pp3c21_14730V3.1"/>
    </source>
</evidence>
<name>A0A2K1IS06_PHYPA</name>
<keyword evidence="3" id="KW-1185">Reference proteome</keyword>
<dbReference type="AlphaFoldDB" id="A0A2K1IS06"/>
<accession>A0A2K1IS06</accession>
<dbReference type="Gramene" id="Pp3c21_14730V3.1">
    <property type="protein sequence ID" value="Pp3c21_14730V3.1"/>
    <property type="gene ID" value="Pp3c21_14730"/>
</dbReference>
<dbReference type="EnsemblPlants" id="Pp3c21_14730V3.1">
    <property type="protein sequence ID" value="Pp3c21_14730V3.1"/>
    <property type="gene ID" value="Pp3c21_14730"/>
</dbReference>
<dbReference type="InParanoid" id="A0A2K1IS06"/>
<reference evidence="1 3" key="1">
    <citation type="journal article" date="2008" name="Science">
        <title>The Physcomitrella genome reveals evolutionary insights into the conquest of land by plants.</title>
        <authorList>
            <person name="Rensing S."/>
            <person name="Lang D."/>
            <person name="Zimmer A."/>
            <person name="Terry A."/>
            <person name="Salamov A."/>
            <person name="Shapiro H."/>
            <person name="Nishiyama T."/>
            <person name="Perroud P.-F."/>
            <person name="Lindquist E."/>
            <person name="Kamisugi Y."/>
            <person name="Tanahashi T."/>
            <person name="Sakakibara K."/>
            <person name="Fujita T."/>
            <person name="Oishi K."/>
            <person name="Shin-I T."/>
            <person name="Kuroki Y."/>
            <person name="Toyoda A."/>
            <person name="Suzuki Y."/>
            <person name="Hashimoto A."/>
            <person name="Yamaguchi K."/>
            <person name="Sugano A."/>
            <person name="Kohara Y."/>
            <person name="Fujiyama A."/>
            <person name="Anterola A."/>
            <person name="Aoki S."/>
            <person name="Ashton N."/>
            <person name="Barbazuk W.B."/>
            <person name="Barker E."/>
            <person name="Bennetzen J."/>
            <person name="Bezanilla M."/>
            <person name="Blankenship R."/>
            <person name="Cho S.H."/>
            <person name="Dutcher S."/>
            <person name="Estelle M."/>
            <person name="Fawcett J.A."/>
            <person name="Gundlach H."/>
            <person name="Hanada K."/>
            <person name="Heyl A."/>
            <person name="Hicks K.A."/>
            <person name="Hugh J."/>
            <person name="Lohr M."/>
            <person name="Mayer K."/>
            <person name="Melkozernov A."/>
            <person name="Murata T."/>
            <person name="Nelson D."/>
            <person name="Pils B."/>
            <person name="Prigge M."/>
            <person name="Reiss B."/>
            <person name="Renner T."/>
            <person name="Rombauts S."/>
            <person name="Rushton P."/>
            <person name="Sanderfoot A."/>
            <person name="Schween G."/>
            <person name="Shiu S.-H."/>
            <person name="Stueber K."/>
            <person name="Theodoulou F.L."/>
            <person name="Tu H."/>
            <person name="Van de Peer Y."/>
            <person name="Verrier P.J."/>
            <person name="Waters E."/>
            <person name="Wood A."/>
            <person name="Yang L."/>
            <person name="Cove D."/>
            <person name="Cuming A."/>
            <person name="Hasebe M."/>
            <person name="Lucas S."/>
            <person name="Mishler D.B."/>
            <person name="Reski R."/>
            <person name="Grigoriev I."/>
            <person name="Quatrano R.S."/>
            <person name="Boore J.L."/>
        </authorList>
    </citation>
    <scope>NUCLEOTIDE SEQUENCE [LARGE SCALE GENOMIC DNA]</scope>
    <source>
        <strain evidence="2 3">cv. Gransden 2004</strain>
    </source>
</reference>
<proteinExistence type="predicted"/>
<evidence type="ECO:0000313" key="3">
    <source>
        <dbReference type="Proteomes" id="UP000006727"/>
    </source>
</evidence>
<reference evidence="2" key="3">
    <citation type="submission" date="2020-12" db="UniProtKB">
        <authorList>
            <consortium name="EnsemblPlants"/>
        </authorList>
    </citation>
    <scope>IDENTIFICATION</scope>
</reference>
<reference evidence="1 3" key="2">
    <citation type="journal article" date="2018" name="Plant J.">
        <title>The Physcomitrella patens chromosome-scale assembly reveals moss genome structure and evolution.</title>
        <authorList>
            <person name="Lang D."/>
            <person name="Ullrich K.K."/>
            <person name="Murat F."/>
            <person name="Fuchs J."/>
            <person name="Jenkins J."/>
            <person name="Haas F.B."/>
            <person name="Piednoel M."/>
            <person name="Gundlach H."/>
            <person name="Van Bel M."/>
            <person name="Meyberg R."/>
            <person name="Vives C."/>
            <person name="Morata J."/>
            <person name="Symeonidi A."/>
            <person name="Hiss M."/>
            <person name="Muchero W."/>
            <person name="Kamisugi Y."/>
            <person name="Saleh O."/>
            <person name="Blanc G."/>
            <person name="Decker E.L."/>
            <person name="van Gessel N."/>
            <person name="Grimwood J."/>
            <person name="Hayes R.D."/>
            <person name="Graham S.W."/>
            <person name="Gunter L.E."/>
            <person name="McDaniel S.F."/>
            <person name="Hoernstein S.N.W."/>
            <person name="Larsson A."/>
            <person name="Li F.W."/>
            <person name="Perroud P.F."/>
            <person name="Phillips J."/>
            <person name="Ranjan P."/>
            <person name="Rokshar D.S."/>
            <person name="Rothfels C.J."/>
            <person name="Schneider L."/>
            <person name="Shu S."/>
            <person name="Stevenson D.W."/>
            <person name="Thummler F."/>
            <person name="Tillich M."/>
            <person name="Villarreal Aguilar J.C."/>
            <person name="Widiez T."/>
            <person name="Wong G.K."/>
            <person name="Wymore A."/>
            <person name="Zhang Y."/>
            <person name="Zimmer A.D."/>
            <person name="Quatrano R.S."/>
            <person name="Mayer K.F.X."/>
            <person name="Goodstein D."/>
            <person name="Casacuberta J.M."/>
            <person name="Vandepoele K."/>
            <person name="Reski R."/>
            <person name="Cuming A.C."/>
            <person name="Tuskan G.A."/>
            <person name="Maumus F."/>
            <person name="Salse J."/>
            <person name="Schmutz J."/>
            <person name="Rensing S.A."/>
        </authorList>
    </citation>
    <scope>NUCLEOTIDE SEQUENCE [LARGE SCALE GENOMIC DNA]</scope>
    <source>
        <strain evidence="2 3">cv. Gransden 2004</strain>
    </source>
</reference>
<protein>
    <submittedName>
        <fullName evidence="1 2">Uncharacterized protein</fullName>
    </submittedName>
</protein>
<evidence type="ECO:0000313" key="1">
    <source>
        <dbReference type="EMBL" id="PNR32057.1"/>
    </source>
</evidence>